<dbReference type="InterPro" id="IPR013977">
    <property type="entry name" value="GcvT_C"/>
</dbReference>
<keyword evidence="12" id="KW-1185">Reference proteome</keyword>
<gene>
    <name evidence="7" type="primary">gcvT</name>
    <name evidence="11" type="ORF">SE18_09465</name>
</gene>
<evidence type="ECO:0000256" key="8">
    <source>
        <dbReference type="PIRSR" id="PIRSR006487-1"/>
    </source>
</evidence>
<accession>A0A0P6YAY9</accession>
<dbReference type="STRING" id="70996.SE18_09465"/>
<dbReference type="PANTHER" id="PTHR43757">
    <property type="entry name" value="AMINOMETHYLTRANSFERASE"/>
    <property type="match status" value="1"/>
</dbReference>
<dbReference type="Gene3D" id="4.10.1250.10">
    <property type="entry name" value="Aminomethyltransferase fragment"/>
    <property type="match status" value="1"/>
</dbReference>
<comment type="catalytic activity">
    <reaction evidence="6 7">
        <text>N(6)-[(R)-S(8)-aminomethyldihydrolipoyl]-L-lysyl-[protein] + (6S)-5,6,7,8-tetrahydrofolate = N(6)-[(R)-dihydrolipoyl]-L-lysyl-[protein] + (6R)-5,10-methylene-5,6,7,8-tetrahydrofolate + NH4(+)</text>
        <dbReference type="Rhea" id="RHEA:16945"/>
        <dbReference type="Rhea" id="RHEA-COMP:10475"/>
        <dbReference type="Rhea" id="RHEA-COMP:10492"/>
        <dbReference type="ChEBI" id="CHEBI:15636"/>
        <dbReference type="ChEBI" id="CHEBI:28938"/>
        <dbReference type="ChEBI" id="CHEBI:57453"/>
        <dbReference type="ChEBI" id="CHEBI:83100"/>
        <dbReference type="ChEBI" id="CHEBI:83143"/>
        <dbReference type="EC" id="2.1.2.10"/>
    </reaction>
</comment>
<dbReference type="Gene3D" id="3.30.1360.120">
    <property type="entry name" value="Probable tRNA modification gtpase trme, domain 1"/>
    <property type="match status" value="1"/>
</dbReference>
<evidence type="ECO:0000313" key="12">
    <source>
        <dbReference type="Proteomes" id="UP000050277"/>
    </source>
</evidence>
<sequence length="362" mass="39351">MMKQTPLNARHRALGARMVEFGGWDMPVQYAGIIAEHKATREGAGLFDISHMARFWVTGPDSERFIQLIDTFDISKTAIGQSDYGIMCYEDGGIVDDIFTYHLGPDEWMVVANAGNAEKDWAWLNQHTAGYDVVLTDRSQELAMIALQGPKAESLLAGLTDADVVNLAFHGITKATVDGATGYISRTGYTGEDGFELFLPASEIERIWDRLLEAGATPIGLGARDSLRFEPGLALYGHEIDRDINPYEAKLGWVVKLDKGPFIGSEALQDIKAHGAARTLIGLEMTGRGIARQGYPVVALDGSELGVVTTGMPSPSLGKNLAYALVKAGSVKVGAEVDVLIRDKPVRASVVKMPFYKARYKK</sequence>
<dbReference type="FunFam" id="2.40.30.110:FF:000003">
    <property type="entry name" value="Aminomethyltransferase"/>
    <property type="match status" value="1"/>
</dbReference>
<dbReference type="GO" id="GO:0019464">
    <property type="term" value="P:glycine decarboxylation via glycine cleavage system"/>
    <property type="evidence" value="ECO:0007669"/>
    <property type="project" value="UniProtKB-UniRule"/>
</dbReference>
<dbReference type="EC" id="2.1.2.10" evidence="2 7"/>
<comment type="similarity">
    <text evidence="1 7">Belongs to the GcvT family.</text>
</comment>
<dbReference type="PATRIC" id="fig|70996.4.peg.4455"/>
<dbReference type="InterPro" id="IPR022903">
    <property type="entry name" value="GcvT_bac"/>
</dbReference>
<comment type="subunit">
    <text evidence="7">The glycine cleavage system is composed of four proteins: P, T, L and H.</text>
</comment>
<dbReference type="SUPFAM" id="SSF103025">
    <property type="entry name" value="Folate-binding domain"/>
    <property type="match status" value="1"/>
</dbReference>
<dbReference type="InterPro" id="IPR028896">
    <property type="entry name" value="GcvT/YgfZ/DmdA"/>
</dbReference>
<dbReference type="SUPFAM" id="SSF101790">
    <property type="entry name" value="Aminomethyltransferase beta-barrel domain"/>
    <property type="match status" value="1"/>
</dbReference>
<dbReference type="InterPro" id="IPR027266">
    <property type="entry name" value="TrmE/GcvT-like"/>
</dbReference>
<dbReference type="InterPro" id="IPR006222">
    <property type="entry name" value="GCVT_N"/>
</dbReference>
<evidence type="ECO:0000256" key="1">
    <source>
        <dbReference type="ARBA" id="ARBA00008609"/>
    </source>
</evidence>
<comment type="function">
    <text evidence="7">The glycine cleavage system catalyzes the degradation of glycine.</text>
</comment>
<evidence type="ECO:0000256" key="3">
    <source>
        <dbReference type="ARBA" id="ARBA00022576"/>
    </source>
</evidence>
<dbReference type="Proteomes" id="UP000050277">
    <property type="component" value="Unassembled WGS sequence"/>
</dbReference>
<evidence type="ECO:0000259" key="10">
    <source>
        <dbReference type="Pfam" id="PF08669"/>
    </source>
</evidence>
<organism evidence="11 12">
    <name type="scientific">Herpetosiphon geysericola</name>
    <dbReference type="NCBI Taxonomy" id="70996"/>
    <lineage>
        <taxon>Bacteria</taxon>
        <taxon>Bacillati</taxon>
        <taxon>Chloroflexota</taxon>
        <taxon>Chloroflexia</taxon>
        <taxon>Herpetosiphonales</taxon>
        <taxon>Herpetosiphonaceae</taxon>
        <taxon>Herpetosiphon</taxon>
    </lineage>
</organism>
<evidence type="ECO:0000259" key="9">
    <source>
        <dbReference type="Pfam" id="PF01571"/>
    </source>
</evidence>
<proteinExistence type="inferred from homology"/>
<dbReference type="GO" id="GO:0008483">
    <property type="term" value="F:transaminase activity"/>
    <property type="evidence" value="ECO:0007669"/>
    <property type="project" value="UniProtKB-KW"/>
</dbReference>
<keyword evidence="3 7" id="KW-0032">Aminotransferase</keyword>
<dbReference type="InterPro" id="IPR006223">
    <property type="entry name" value="GcvT"/>
</dbReference>
<dbReference type="GO" id="GO:0005960">
    <property type="term" value="C:glycine cleavage complex"/>
    <property type="evidence" value="ECO:0007669"/>
    <property type="project" value="InterPro"/>
</dbReference>
<evidence type="ECO:0000256" key="7">
    <source>
        <dbReference type="HAMAP-Rule" id="MF_00259"/>
    </source>
</evidence>
<feature type="domain" description="GCVT N-terminal" evidence="9">
    <location>
        <begin position="8"/>
        <end position="259"/>
    </location>
</feature>
<dbReference type="Gene3D" id="3.30.70.1400">
    <property type="entry name" value="Aminomethyltransferase beta-barrel domains"/>
    <property type="match status" value="1"/>
</dbReference>
<name>A0A0P6YAY9_9CHLR</name>
<dbReference type="Gene3D" id="2.40.30.110">
    <property type="entry name" value="Aminomethyltransferase beta-barrel domains"/>
    <property type="match status" value="1"/>
</dbReference>
<comment type="caution">
    <text evidence="11">The sequence shown here is derived from an EMBL/GenBank/DDBJ whole genome shotgun (WGS) entry which is preliminary data.</text>
</comment>
<dbReference type="PANTHER" id="PTHR43757:SF2">
    <property type="entry name" value="AMINOMETHYLTRANSFERASE, MITOCHONDRIAL"/>
    <property type="match status" value="1"/>
</dbReference>
<dbReference type="EMBL" id="LGKP01000015">
    <property type="protein sequence ID" value="KPL88885.1"/>
    <property type="molecule type" value="Genomic_DNA"/>
</dbReference>
<dbReference type="HAMAP" id="MF_00259">
    <property type="entry name" value="GcvT"/>
    <property type="match status" value="1"/>
</dbReference>
<reference evidence="11 12" key="1">
    <citation type="submission" date="2015-07" db="EMBL/GenBank/DDBJ databases">
        <title>Whole genome sequence of Herpetosiphon geysericola DSM 7119.</title>
        <authorList>
            <person name="Hemp J."/>
            <person name="Ward L.M."/>
            <person name="Pace L.A."/>
            <person name="Fischer W.W."/>
        </authorList>
    </citation>
    <scope>NUCLEOTIDE SEQUENCE [LARGE SCALE GENOMIC DNA]</scope>
    <source>
        <strain evidence="11 12">DSM 7119</strain>
    </source>
</reference>
<keyword evidence="4 7" id="KW-0808">Transferase</keyword>
<evidence type="ECO:0000256" key="2">
    <source>
        <dbReference type="ARBA" id="ARBA00012616"/>
    </source>
</evidence>
<dbReference type="Pfam" id="PF01571">
    <property type="entry name" value="GCV_T"/>
    <property type="match status" value="1"/>
</dbReference>
<evidence type="ECO:0000256" key="6">
    <source>
        <dbReference type="ARBA" id="ARBA00047665"/>
    </source>
</evidence>
<evidence type="ECO:0000256" key="4">
    <source>
        <dbReference type="ARBA" id="ARBA00022679"/>
    </source>
</evidence>
<dbReference type="PIRSF" id="PIRSF006487">
    <property type="entry name" value="GcvT"/>
    <property type="match status" value="1"/>
</dbReference>
<feature type="binding site" evidence="8">
    <location>
        <position position="196"/>
    </location>
    <ligand>
        <name>substrate</name>
    </ligand>
</feature>
<dbReference type="GO" id="GO:0004047">
    <property type="term" value="F:aminomethyltransferase activity"/>
    <property type="evidence" value="ECO:0007669"/>
    <property type="project" value="UniProtKB-UniRule"/>
</dbReference>
<feature type="domain" description="Aminomethyltransferase C-terminal" evidence="10">
    <location>
        <begin position="278"/>
        <end position="357"/>
    </location>
</feature>
<protein>
    <recommendedName>
        <fullName evidence="2 7">Aminomethyltransferase</fullName>
        <ecNumber evidence="2 7">2.1.2.10</ecNumber>
    </recommendedName>
    <alternativeName>
        <fullName evidence="5 7">Glycine cleavage system T protein</fullName>
    </alternativeName>
</protein>
<evidence type="ECO:0000313" key="11">
    <source>
        <dbReference type="EMBL" id="KPL88885.1"/>
    </source>
</evidence>
<dbReference type="Pfam" id="PF08669">
    <property type="entry name" value="GCV_T_C"/>
    <property type="match status" value="1"/>
</dbReference>
<dbReference type="AlphaFoldDB" id="A0A0P6YAY9"/>
<dbReference type="NCBIfam" id="TIGR00528">
    <property type="entry name" value="gcvT"/>
    <property type="match status" value="1"/>
</dbReference>
<dbReference type="FunFam" id="3.30.70.1400:FF:000001">
    <property type="entry name" value="Aminomethyltransferase"/>
    <property type="match status" value="1"/>
</dbReference>
<dbReference type="NCBIfam" id="NF001567">
    <property type="entry name" value="PRK00389.1"/>
    <property type="match status" value="1"/>
</dbReference>
<dbReference type="InterPro" id="IPR029043">
    <property type="entry name" value="GcvT/YgfZ_C"/>
</dbReference>
<dbReference type="GO" id="GO:0005829">
    <property type="term" value="C:cytosol"/>
    <property type="evidence" value="ECO:0007669"/>
    <property type="project" value="TreeGrafter"/>
</dbReference>
<evidence type="ECO:0000256" key="5">
    <source>
        <dbReference type="ARBA" id="ARBA00031395"/>
    </source>
</evidence>